<dbReference type="AlphaFoldDB" id="A0A8J2KWW7"/>
<comment type="caution">
    <text evidence="5">The sequence shown here is derived from an EMBL/GenBank/DDBJ whole genome shotgun (WGS) entry which is preliminary data.</text>
</comment>
<dbReference type="InterPro" id="IPR003694">
    <property type="entry name" value="NAD_synthase"/>
</dbReference>
<gene>
    <name evidence="5" type="ORF">AFUS01_LOCUS22304</name>
</gene>
<evidence type="ECO:0000256" key="2">
    <source>
        <dbReference type="ARBA" id="ARBA00022598"/>
    </source>
</evidence>
<name>A0A8J2KWW7_9HEXA</name>
<sequence>MFDQYVSNELLQPKKMVSLATVSATCLNQFPLDFHGNLQRILRSIEISKQQGSRFRCGPELEISGYNCEDFFYEQDTINHSWEIFAELLKDGRCQDILVDVGLPVMFKGVTYNCRVIFLN</sequence>
<dbReference type="InterPro" id="IPR003010">
    <property type="entry name" value="C-N_Hydrolase"/>
</dbReference>
<dbReference type="GO" id="GO:0009435">
    <property type="term" value="P:NAD+ biosynthetic process"/>
    <property type="evidence" value="ECO:0007669"/>
    <property type="project" value="InterPro"/>
</dbReference>
<dbReference type="GO" id="GO:0005737">
    <property type="term" value="C:cytoplasm"/>
    <property type="evidence" value="ECO:0007669"/>
    <property type="project" value="InterPro"/>
</dbReference>
<protein>
    <recommendedName>
        <fullName evidence="1">Glutamine-dependent NAD(+) synthetase</fullName>
    </recommendedName>
    <alternativeName>
        <fullName evidence="3">NAD(+) synthase [glutamine-hydrolyzing]</fullName>
    </alternativeName>
</protein>
<dbReference type="PROSITE" id="PS50263">
    <property type="entry name" value="CN_HYDROLASE"/>
    <property type="match status" value="1"/>
</dbReference>
<feature type="domain" description="CN hydrolase" evidence="4">
    <location>
        <begin position="20"/>
        <end position="120"/>
    </location>
</feature>
<dbReference type="GO" id="GO:0003952">
    <property type="term" value="F:NAD+ synthase (glutamine-hydrolyzing) activity"/>
    <property type="evidence" value="ECO:0007669"/>
    <property type="project" value="InterPro"/>
</dbReference>
<feature type="non-terminal residue" evidence="5">
    <location>
        <position position="1"/>
    </location>
</feature>
<dbReference type="PANTHER" id="PTHR23090">
    <property type="entry name" value="NH 3 /GLUTAMINE-DEPENDENT NAD + SYNTHETASE"/>
    <property type="match status" value="1"/>
</dbReference>
<dbReference type="EMBL" id="CAJVCH010258591">
    <property type="protein sequence ID" value="CAG7733885.1"/>
    <property type="molecule type" value="Genomic_DNA"/>
</dbReference>
<evidence type="ECO:0000313" key="5">
    <source>
        <dbReference type="EMBL" id="CAG7733885.1"/>
    </source>
</evidence>
<reference evidence="5" key="1">
    <citation type="submission" date="2021-06" db="EMBL/GenBank/DDBJ databases">
        <authorList>
            <person name="Hodson N. C."/>
            <person name="Mongue J. A."/>
            <person name="Jaron S. K."/>
        </authorList>
    </citation>
    <scope>NUCLEOTIDE SEQUENCE</scope>
</reference>
<proteinExistence type="predicted"/>
<evidence type="ECO:0000313" key="6">
    <source>
        <dbReference type="Proteomes" id="UP000708208"/>
    </source>
</evidence>
<dbReference type="Pfam" id="PF00795">
    <property type="entry name" value="CN_hydrolase"/>
    <property type="match status" value="1"/>
</dbReference>
<organism evidence="5 6">
    <name type="scientific">Allacma fusca</name>
    <dbReference type="NCBI Taxonomy" id="39272"/>
    <lineage>
        <taxon>Eukaryota</taxon>
        <taxon>Metazoa</taxon>
        <taxon>Ecdysozoa</taxon>
        <taxon>Arthropoda</taxon>
        <taxon>Hexapoda</taxon>
        <taxon>Collembola</taxon>
        <taxon>Symphypleona</taxon>
        <taxon>Sminthuridae</taxon>
        <taxon>Allacma</taxon>
    </lineage>
</organism>
<keyword evidence="6" id="KW-1185">Reference proteome</keyword>
<evidence type="ECO:0000256" key="3">
    <source>
        <dbReference type="ARBA" id="ARBA00030681"/>
    </source>
</evidence>
<dbReference type="OrthoDB" id="2020662at2759"/>
<dbReference type="Proteomes" id="UP000708208">
    <property type="component" value="Unassembled WGS sequence"/>
</dbReference>
<evidence type="ECO:0000256" key="1">
    <source>
        <dbReference type="ARBA" id="ARBA00017309"/>
    </source>
</evidence>
<keyword evidence="2" id="KW-0436">Ligase</keyword>
<dbReference type="GO" id="GO:0004359">
    <property type="term" value="F:glutaminase activity"/>
    <property type="evidence" value="ECO:0007669"/>
    <property type="project" value="InterPro"/>
</dbReference>
<accession>A0A8J2KWW7</accession>
<dbReference type="PANTHER" id="PTHR23090:SF9">
    <property type="entry name" value="GLUTAMINE-DEPENDENT NAD(+) SYNTHETASE"/>
    <property type="match status" value="1"/>
</dbReference>
<evidence type="ECO:0000259" key="4">
    <source>
        <dbReference type="PROSITE" id="PS50263"/>
    </source>
</evidence>